<dbReference type="InterPro" id="IPR002347">
    <property type="entry name" value="SDR_fam"/>
</dbReference>
<dbReference type="GO" id="GO:0016491">
    <property type="term" value="F:oxidoreductase activity"/>
    <property type="evidence" value="ECO:0007669"/>
    <property type="project" value="UniProtKB-KW"/>
</dbReference>
<evidence type="ECO:0000313" key="4">
    <source>
        <dbReference type="EMBL" id="KXS14195.1"/>
    </source>
</evidence>
<evidence type="ECO:0000256" key="1">
    <source>
        <dbReference type="ARBA" id="ARBA00006484"/>
    </source>
</evidence>
<reference evidence="4 5" key="1">
    <citation type="journal article" date="2015" name="Genome Biol. Evol.">
        <title>Phylogenomic analyses indicate that early fungi evolved digesting cell walls of algal ancestors of land plants.</title>
        <authorList>
            <person name="Chang Y."/>
            <person name="Wang S."/>
            <person name="Sekimoto S."/>
            <person name="Aerts A.L."/>
            <person name="Choi C."/>
            <person name="Clum A."/>
            <person name="LaButti K.M."/>
            <person name="Lindquist E.A."/>
            <person name="Yee Ngan C."/>
            <person name="Ohm R.A."/>
            <person name="Salamov A.A."/>
            <person name="Grigoriev I.V."/>
            <person name="Spatafora J.W."/>
            <person name="Berbee M.L."/>
        </authorList>
    </citation>
    <scope>NUCLEOTIDE SEQUENCE [LARGE SCALE GENOMIC DNA]</scope>
    <source>
        <strain evidence="4 5">JEL478</strain>
    </source>
</reference>
<dbReference type="SUPFAM" id="SSF51735">
    <property type="entry name" value="NAD(P)-binding Rossmann-fold domains"/>
    <property type="match status" value="1"/>
</dbReference>
<dbReference type="Pfam" id="PF00106">
    <property type="entry name" value="adh_short"/>
    <property type="match status" value="1"/>
</dbReference>
<dbReference type="EMBL" id="KQ965771">
    <property type="protein sequence ID" value="KXS14195.1"/>
    <property type="molecule type" value="Genomic_DNA"/>
</dbReference>
<comment type="similarity">
    <text evidence="1">Belongs to the short-chain dehydrogenases/reductases (SDR) family.</text>
</comment>
<dbReference type="AlphaFoldDB" id="A0A139ACM5"/>
<dbReference type="GO" id="GO:0005737">
    <property type="term" value="C:cytoplasm"/>
    <property type="evidence" value="ECO:0007669"/>
    <property type="project" value="TreeGrafter"/>
</dbReference>
<evidence type="ECO:0000256" key="3">
    <source>
        <dbReference type="ARBA" id="ARBA00023002"/>
    </source>
</evidence>
<dbReference type="Gene3D" id="3.40.50.720">
    <property type="entry name" value="NAD(P)-binding Rossmann-like Domain"/>
    <property type="match status" value="1"/>
</dbReference>
<gene>
    <name evidence="4" type="ORF">M427DRAFT_99832</name>
</gene>
<dbReference type="InterPro" id="IPR051468">
    <property type="entry name" value="Fungal_SecMetab_SDRs"/>
</dbReference>
<keyword evidence="2" id="KW-0521">NADP</keyword>
<dbReference type="OrthoDB" id="9876299at2759"/>
<dbReference type="OMA" id="MANTTYL"/>
<keyword evidence="3" id="KW-0560">Oxidoreductase</keyword>
<keyword evidence="5" id="KW-1185">Reference proteome</keyword>
<proteinExistence type="inferred from homology"/>
<evidence type="ECO:0000313" key="5">
    <source>
        <dbReference type="Proteomes" id="UP000070544"/>
    </source>
</evidence>
<accession>A0A139ACM5</accession>
<organism evidence="4 5">
    <name type="scientific">Gonapodya prolifera (strain JEL478)</name>
    <name type="common">Monoblepharis prolifera</name>
    <dbReference type="NCBI Taxonomy" id="1344416"/>
    <lineage>
        <taxon>Eukaryota</taxon>
        <taxon>Fungi</taxon>
        <taxon>Fungi incertae sedis</taxon>
        <taxon>Chytridiomycota</taxon>
        <taxon>Chytridiomycota incertae sedis</taxon>
        <taxon>Monoblepharidomycetes</taxon>
        <taxon>Monoblepharidales</taxon>
        <taxon>Gonapodyaceae</taxon>
        <taxon>Gonapodya</taxon>
    </lineage>
</organism>
<sequence>MQFPVRTGALGLRLVTALINKPNTTVFAGARDPLNAKALINNLQLSHPNLHIVKLTSGNVEDNAAAVAAIKFKSGRLDVVIANAGIAKSVGSIDTTPIEDFREHLEVNTLGPLVLRQAVFQLLLVSPTSEAYFGVISSALGSIGNYSRSRNLFSGVSKAAINYLVKALHVEHEAENFVATALYPGWVETEL</sequence>
<protein>
    <submittedName>
        <fullName evidence="4">NAD(P)-binding protein</fullName>
    </submittedName>
</protein>
<dbReference type="Proteomes" id="UP000070544">
    <property type="component" value="Unassembled WGS sequence"/>
</dbReference>
<dbReference type="PANTHER" id="PTHR43544">
    <property type="entry name" value="SHORT-CHAIN DEHYDROGENASE/REDUCTASE"/>
    <property type="match status" value="1"/>
</dbReference>
<dbReference type="InterPro" id="IPR036291">
    <property type="entry name" value="NAD(P)-bd_dom_sf"/>
</dbReference>
<dbReference type="PANTHER" id="PTHR43544:SF7">
    <property type="entry name" value="NADB-LER2"/>
    <property type="match status" value="1"/>
</dbReference>
<evidence type="ECO:0000256" key="2">
    <source>
        <dbReference type="ARBA" id="ARBA00022857"/>
    </source>
</evidence>
<name>A0A139ACM5_GONPJ</name>
<dbReference type="PRINTS" id="PR00081">
    <property type="entry name" value="GDHRDH"/>
</dbReference>